<dbReference type="AlphaFoldDB" id="A0A2P5BVQ3"/>
<name>A0A2P5BVQ3_TREOI</name>
<dbReference type="InParanoid" id="A0A2P5BVQ3"/>
<evidence type="ECO:0000313" key="1">
    <source>
        <dbReference type="EMBL" id="PON52859.1"/>
    </source>
</evidence>
<dbReference type="OrthoDB" id="10470148at2759"/>
<organism evidence="1 2">
    <name type="scientific">Trema orientale</name>
    <name type="common">Charcoal tree</name>
    <name type="synonym">Celtis orientalis</name>
    <dbReference type="NCBI Taxonomy" id="63057"/>
    <lineage>
        <taxon>Eukaryota</taxon>
        <taxon>Viridiplantae</taxon>
        <taxon>Streptophyta</taxon>
        <taxon>Embryophyta</taxon>
        <taxon>Tracheophyta</taxon>
        <taxon>Spermatophyta</taxon>
        <taxon>Magnoliopsida</taxon>
        <taxon>eudicotyledons</taxon>
        <taxon>Gunneridae</taxon>
        <taxon>Pentapetalae</taxon>
        <taxon>rosids</taxon>
        <taxon>fabids</taxon>
        <taxon>Rosales</taxon>
        <taxon>Cannabaceae</taxon>
        <taxon>Trema</taxon>
    </lineage>
</organism>
<protein>
    <submittedName>
        <fullName evidence="1">Uncharacterized protein</fullName>
    </submittedName>
</protein>
<dbReference type="EMBL" id="JXTC01000452">
    <property type="protein sequence ID" value="PON52859.1"/>
    <property type="molecule type" value="Genomic_DNA"/>
</dbReference>
<proteinExistence type="predicted"/>
<evidence type="ECO:0000313" key="2">
    <source>
        <dbReference type="Proteomes" id="UP000237000"/>
    </source>
</evidence>
<comment type="caution">
    <text evidence="1">The sequence shown here is derived from an EMBL/GenBank/DDBJ whole genome shotgun (WGS) entry which is preliminary data.</text>
</comment>
<gene>
    <name evidence="1" type="ORF">TorRG33x02_307040</name>
</gene>
<accession>A0A2P5BVQ3</accession>
<reference evidence="2" key="1">
    <citation type="submission" date="2016-06" db="EMBL/GenBank/DDBJ databases">
        <title>Parallel loss of symbiosis genes in relatives of nitrogen-fixing non-legume Parasponia.</title>
        <authorList>
            <person name="Van Velzen R."/>
            <person name="Holmer R."/>
            <person name="Bu F."/>
            <person name="Rutten L."/>
            <person name="Van Zeijl A."/>
            <person name="Liu W."/>
            <person name="Santuari L."/>
            <person name="Cao Q."/>
            <person name="Sharma T."/>
            <person name="Shen D."/>
            <person name="Roswanjaya Y."/>
            <person name="Wardhani T."/>
            <person name="Kalhor M.S."/>
            <person name="Jansen J."/>
            <person name="Van den Hoogen J."/>
            <person name="Gungor B."/>
            <person name="Hartog M."/>
            <person name="Hontelez J."/>
            <person name="Verver J."/>
            <person name="Yang W.-C."/>
            <person name="Schijlen E."/>
            <person name="Repin R."/>
            <person name="Schilthuizen M."/>
            <person name="Schranz E."/>
            <person name="Heidstra R."/>
            <person name="Miyata K."/>
            <person name="Fedorova E."/>
            <person name="Kohlen W."/>
            <person name="Bisseling T."/>
            <person name="Smit S."/>
            <person name="Geurts R."/>
        </authorList>
    </citation>
    <scope>NUCLEOTIDE SEQUENCE [LARGE SCALE GENOMIC DNA]</scope>
    <source>
        <strain evidence="2">cv. RG33-2</strain>
    </source>
</reference>
<keyword evidence="2" id="KW-1185">Reference proteome</keyword>
<dbReference type="Proteomes" id="UP000237000">
    <property type="component" value="Unassembled WGS sequence"/>
</dbReference>
<sequence length="33" mass="3919">MQLTMQRVLLYHFLQKGRPTLPLLGFFLTVGLW</sequence>